<name>A0ABV9LWL6_9ALTE</name>
<evidence type="ECO:0000313" key="2">
    <source>
        <dbReference type="EMBL" id="MFC4700235.1"/>
    </source>
</evidence>
<reference evidence="3" key="1">
    <citation type="journal article" date="2019" name="Int. J. Syst. Evol. Microbiol.">
        <title>The Global Catalogue of Microorganisms (GCM) 10K type strain sequencing project: providing services to taxonomists for standard genome sequencing and annotation.</title>
        <authorList>
            <consortium name="The Broad Institute Genomics Platform"/>
            <consortium name="The Broad Institute Genome Sequencing Center for Infectious Disease"/>
            <person name="Wu L."/>
            <person name="Ma J."/>
        </authorList>
    </citation>
    <scope>NUCLEOTIDE SEQUENCE [LARGE SCALE GENOMIC DNA]</scope>
    <source>
        <strain evidence="3">KACC 12507</strain>
    </source>
</reference>
<dbReference type="RefSeq" id="WP_382407477.1">
    <property type="nucleotide sequence ID" value="NZ_JBHSGU010000002.1"/>
</dbReference>
<keyword evidence="3" id="KW-1185">Reference proteome</keyword>
<proteinExistence type="predicted"/>
<dbReference type="Pfam" id="PF20531">
    <property type="entry name" value="DUF6746"/>
    <property type="match status" value="1"/>
</dbReference>
<evidence type="ECO:0000313" key="3">
    <source>
        <dbReference type="Proteomes" id="UP001595897"/>
    </source>
</evidence>
<dbReference type="InterPro" id="IPR046634">
    <property type="entry name" value="DUF6746"/>
</dbReference>
<sequence>MYKKRIVLAAFIALAANFSANADDEYKHFPALKSESSAQALCRIQEYNSRLQDIVTQDEISVEGMLKVHEISYTLENALQKLTADLQQAAIDLEEAHLGSEALEQTRVKNHANLYLDITKALHNGLKCD</sequence>
<keyword evidence="1" id="KW-0732">Signal</keyword>
<gene>
    <name evidence="2" type="ORF">ACFO4O_08715</name>
</gene>
<feature type="signal peptide" evidence="1">
    <location>
        <begin position="1"/>
        <end position="22"/>
    </location>
</feature>
<feature type="chain" id="PRO_5046399228" evidence="1">
    <location>
        <begin position="23"/>
        <end position="129"/>
    </location>
</feature>
<organism evidence="2 3">
    <name type="scientific">Glaciecola siphonariae</name>
    <dbReference type="NCBI Taxonomy" id="521012"/>
    <lineage>
        <taxon>Bacteria</taxon>
        <taxon>Pseudomonadati</taxon>
        <taxon>Pseudomonadota</taxon>
        <taxon>Gammaproteobacteria</taxon>
        <taxon>Alteromonadales</taxon>
        <taxon>Alteromonadaceae</taxon>
        <taxon>Glaciecola</taxon>
    </lineage>
</organism>
<dbReference type="EMBL" id="JBHSGU010000002">
    <property type="protein sequence ID" value="MFC4700235.1"/>
    <property type="molecule type" value="Genomic_DNA"/>
</dbReference>
<protein>
    <submittedName>
        <fullName evidence="2">DUF6746 family protein</fullName>
    </submittedName>
</protein>
<comment type="caution">
    <text evidence="2">The sequence shown here is derived from an EMBL/GenBank/DDBJ whole genome shotgun (WGS) entry which is preliminary data.</text>
</comment>
<accession>A0ABV9LWL6</accession>
<evidence type="ECO:0000256" key="1">
    <source>
        <dbReference type="SAM" id="SignalP"/>
    </source>
</evidence>
<dbReference type="Proteomes" id="UP001595897">
    <property type="component" value="Unassembled WGS sequence"/>
</dbReference>